<evidence type="ECO:0008006" key="3">
    <source>
        <dbReference type="Google" id="ProtNLM"/>
    </source>
</evidence>
<reference evidence="1 2" key="1">
    <citation type="submission" date="2016-01" db="EMBL/GenBank/DDBJ databases">
        <title>Genome sequencing of Roseivirga echinicomitans KMM 6058.</title>
        <authorList>
            <person name="Selvaratnam C."/>
            <person name="Thevarajoo S."/>
            <person name="Goh K.M."/>
            <person name="Ee R."/>
            <person name="Chan K.-G."/>
            <person name="Chong C.S."/>
        </authorList>
    </citation>
    <scope>NUCLEOTIDE SEQUENCE [LARGE SCALE GENOMIC DNA]</scope>
    <source>
        <strain evidence="1 2">KMM 6058</strain>
    </source>
</reference>
<sequence length="341" mass="39440">MRIDSVSSNYNQLYQAFYDENKKQELLYVMNVFTNGVDTYNLDSLVLEKRTSFDINGPEALPRIGAFHVFKKDSLLVMSAQRVDGLIVSDSSTISLGKVLGSKKIFFNHHTSSMTPILEYKQKLFVYGLPIGGDAPDSTNYLELDLVLDFEKRTIQKLYNEDMEPVDKRWGYLRYHTRTIDDMGRIIYSFPFTSELLIYDIELDSFYTQDVPSQLIETPAKMLPSGENETKHFLENNHFDGILFDKYKGLYYRFIKLSINPMDNNGRLKNAFHQETAVQVIDKAFNVVTEFKLTPVWQYLSKDSFVSKSGLFISEANNLNGNISEDSLYFTVFNFDQQKIK</sequence>
<keyword evidence="2" id="KW-1185">Reference proteome</keyword>
<dbReference type="Pfam" id="PF13970">
    <property type="entry name" value="DUF4221"/>
    <property type="match status" value="1"/>
</dbReference>
<name>A0A150XDE5_9BACT</name>
<protein>
    <recommendedName>
        <fullName evidence="3">DUF4221 domain-containing protein</fullName>
    </recommendedName>
</protein>
<dbReference type="RefSeq" id="WP_068416223.1">
    <property type="nucleotide sequence ID" value="NZ_LRDB01000023.1"/>
</dbReference>
<comment type="caution">
    <text evidence="1">The sequence shown here is derived from an EMBL/GenBank/DDBJ whole genome shotgun (WGS) entry which is preliminary data.</text>
</comment>
<dbReference type="EMBL" id="LRDB01000023">
    <property type="protein sequence ID" value="KYG76710.1"/>
    <property type="molecule type" value="Genomic_DNA"/>
</dbReference>
<dbReference type="Proteomes" id="UP000075615">
    <property type="component" value="Unassembled WGS sequence"/>
</dbReference>
<dbReference type="STRING" id="296218.AWN68_06700"/>
<proteinExistence type="predicted"/>
<evidence type="ECO:0000313" key="2">
    <source>
        <dbReference type="Proteomes" id="UP000075615"/>
    </source>
</evidence>
<dbReference type="InterPro" id="IPR025316">
    <property type="entry name" value="DUF4221"/>
</dbReference>
<evidence type="ECO:0000313" key="1">
    <source>
        <dbReference type="EMBL" id="KYG76710.1"/>
    </source>
</evidence>
<gene>
    <name evidence="1" type="ORF">AWN68_06700</name>
</gene>
<accession>A0A150XDE5</accession>
<dbReference type="AlphaFoldDB" id="A0A150XDE5"/>
<organism evidence="1 2">
    <name type="scientific">Roseivirga echinicomitans</name>
    <dbReference type="NCBI Taxonomy" id="296218"/>
    <lineage>
        <taxon>Bacteria</taxon>
        <taxon>Pseudomonadati</taxon>
        <taxon>Bacteroidota</taxon>
        <taxon>Cytophagia</taxon>
        <taxon>Cytophagales</taxon>
        <taxon>Roseivirgaceae</taxon>
        <taxon>Roseivirga</taxon>
    </lineage>
</organism>